<dbReference type="Gene3D" id="2.40.50.40">
    <property type="match status" value="1"/>
</dbReference>
<dbReference type="Proteomes" id="UP000775547">
    <property type="component" value="Unassembled WGS sequence"/>
</dbReference>
<dbReference type="SMART" id="SM00298">
    <property type="entry name" value="CHROMO"/>
    <property type="match status" value="1"/>
</dbReference>
<comment type="caution">
    <text evidence="2">The sequence shown here is derived from an EMBL/GenBank/DDBJ whole genome shotgun (WGS) entry which is preliminary data.</text>
</comment>
<proteinExistence type="predicted"/>
<evidence type="ECO:0000313" key="3">
    <source>
        <dbReference type="Proteomes" id="UP000775547"/>
    </source>
</evidence>
<dbReference type="AlphaFoldDB" id="A0A9P7FXI8"/>
<dbReference type="InterPro" id="IPR023780">
    <property type="entry name" value="Chromo_domain"/>
</dbReference>
<sequence>QRAPLPPPKIVEDEPHYKVEKVINSHMFWGKLQYHVLWKNYGYEDASWEPRENILSAPGQICNFHHANPDTTCHICWGVLHLSPAAFAAASCIGAM</sequence>
<protein>
    <recommendedName>
        <fullName evidence="1">Chromo domain-containing protein</fullName>
    </recommendedName>
</protein>
<accession>A0A9P7FXI8</accession>
<dbReference type="Pfam" id="PF00385">
    <property type="entry name" value="Chromo"/>
    <property type="match status" value="1"/>
</dbReference>
<dbReference type="SUPFAM" id="SSF54160">
    <property type="entry name" value="Chromo domain-like"/>
    <property type="match status" value="1"/>
</dbReference>
<reference evidence="2" key="2">
    <citation type="submission" date="2021-10" db="EMBL/GenBank/DDBJ databases">
        <title>Phylogenomics reveals ancestral predisposition of the termite-cultivated fungus Termitomyces towards a domesticated lifestyle.</title>
        <authorList>
            <person name="Auxier B."/>
            <person name="Grum-Grzhimaylo A."/>
            <person name="Cardenas M.E."/>
            <person name="Lodge J.D."/>
            <person name="Laessoe T."/>
            <person name="Pedersen O."/>
            <person name="Smith M.E."/>
            <person name="Kuyper T.W."/>
            <person name="Franco-Molano E.A."/>
            <person name="Baroni T.J."/>
            <person name="Aanen D.K."/>
        </authorList>
    </citation>
    <scope>NUCLEOTIDE SEQUENCE</scope>
    <source>
        <strain evidence="2">AP01</strain>
        <tissue evidence="2">Mycelium</tissue>
    </source>
</reference>
<dbReference type="EMBL" id="JABCKV010002749">
    <property type="protein sequence ID" value="KAG5637090.1"/>
    <property type="molecule type" value="Genomic_DNA"/>
</dbReference>
<reference evidence="2" key="1">
    <citation type="submission" date="2020-07" db="EMBL/GenBank/DDBJ databases">
        <authorList>
            <person name="Nieuwenhuis M."/>
            <person name="Van De Peppel L.J.J."/>
        </authorList>
    </citation>
    <scope>NUCLEOTIDE SEQUENCE</scope>
    <source>
        <strain evidence="2">AP01</strain>
        <tissue evidence="2">Mycelium</tissue>
    </source>
</reference>
<feature type="non-terminal residue" evidence="2">
    <location>
        <position position="1"/>
    </location>
</feature>
<dbReference type="InterPro" id="IPR016197">
    <property type="entry name" value="Chromo-like_dom_sf"/>
</dbReference>
<dbReference type="CDD" id="cd00024">
    <property type="entry name" value="CD_CSD"/>
    <property type="match status" value="1"/>
</dbReference>
<organism evidence="2 3">
    <name type="scientific">Asterophora parasitica</name>
    <dbReference type="NCBI Taxonomy" id="117018"/>
    <lineage>
        <taxon>Eukaryota</taxon>
        <taxon>Fungi</taxon>
        <taxon>Dikarya</taxon>
        <taxon>Basidiomycota</taxon>
        <taxon>Agaricomycotina</taxon>
        <taxon>Agaricomycetes</taxon>
        <taxon>Agaricomycetidae</taxon>
        <taxon>Agaricales</taxon>
        <taxon>Tricholomatineae</taxon>
        <taxon>Lyophyllaceae</taxon>
        <taxon>Asterophora</taxon>
    </lineage>
</organism>
<evidence type="ECO:0000313" key="2">
    <source>
        <dbReference type="EMBL" id="KAG5637090.1"/>
    </source>
</evidence>
<dbReference type="OrthoDB" id="2273864at2759"/>
<feature type="domain" description="Chromo" evidence="1">
    <location>
        <begin position="17"/>
        <end position="65"/>
    </location>
</feature>
<dbReference type="GO" id="GO:0006338">
    <property type="term" value="P:chromatin remodeling"/>
    <property type="evidence" value="ECO:0007669"/>
    <property type="project" value="UniProtKB-ARBA"/>
</dbReference>
<dbReference type="PROSITE" id="PS50013">
    <property type="entry name" value="CHROMO_2"/>
    <property type="match status" value="1"/>
</dbReference>
<evidence type="ECO:0000259" key="1">
    <source>
        <dbReference type="PROSITE" id="PS50013"/>
    </source>
</evidence>
<keyword evidence="3" id="KW-1185">Reference proteome</keyword>
<dbReference type="InterPro" id="IPR000953">
    <property type="entry name" value="Chromo/chromo_shadow_dom"/>
</dbReference>
<gene>
    <name evidence="2" type="ORF">DXG03_004552</name>
</gene>
<name>A0A9P7FXI8_9AGAR</name>